<reference evidence="1" key="1">
    <citation type="submission" date="2020-05" db="EMBL/GenBank/DDBJ databases">
        <title>Phylogenomic resolution of chytrid fungi.</title>
        <authorList>
            <person name="Stajich J.E."/>
            <person name="Amses K."/>
            <person name="Simmons R."/>
            <person name="Seto K."/>
            <person name="Myers J."/>
            <person name="Bonds A."/>
            <person name="Quandt C.A."/>
            <person name="Barry K."/>
            <person name="Liu P."/>
            <person name="Grigoriev I."/>
            <person name="Longcore J.E."/>
            <person name="James T.Y."/>
        </authorList>
    </citation>
    <scope>NUCLEOTIDE SEQUENCE</scope>
    <source>
        <strain evidence="1">PLAUS21</strain>
    </source>
</reference>
<sequence length="248" mass="28035">MPVTPAFGVALLSNDEYIQEYESGLNESVVCELENPVSIMIANYDYRAVIVIPNDGYNLPQKGNIGRLAVVVIMDSVVIFAQTIQAQTTINVKYHKTPSQDKPIKFKENSVLKVKLMMVQVVGQHKGESCWLDQVYFDGPIQVNEYSVDHKQVRSLECLPQETLLTMTIKHKQKQNDLRPLKLADSSFIVPTKIVASFPVSMKSKHDANILFKSGGIKKRRSLDFKVKNPVIKQRRSIAEFAKLRISE</sequence>
<name>A0AAD5UDV5_9FUNG</name>
<dbReference type="Proteomes" id="UP001210925">
    <property type="component" value="Unassembled WGS sequence"/>
</dbReference>
<dbReference type="EMBL" id="JADGKB010000069">
    <property type="protein sequence ID" value="KAJ3255270.1"/>
    <property type="molecule type" value="Genomic_DNA"/>
</dbReference>
<protein>
    <submittedName>
        <fullName evidence="1">Uncharacterized protein</fullName>
    </submittedName>
</protein>
<organism evidence="1 2">
    <name type="scientific">Boothiomyces macroporosus</name>
    <dbReference type="NCBI Taxonomy" id="261099"/>
    <lineage>
        <taxon>Eukaryota</taxon>
        <taxon>Fungi</taxon>
        <taxon>Fungi incertae sedis</taxon>
        <taxon>Chytridiomycota</taxon>
        <taxon>Chytridiomycota incertae sedis</taxon>
        <taxon>Chytridiomycetes</taxon>
        <taxon>Rhizophydiales</taxon>
        <taxon>Terramycetaceae</taxon>
        <taxon>Boothiomyces</taxon>
    </lineage>
</organism>
<accession>A0AAD5UDV5</accession>
<proteinExistence type="predicted"/>
<gene>
    <name evidence="1" type="ORF">HK103_006406</name>
</gene>
<dbReference type="AlphaFoldDB" id="A0AAD5UDV5"/>
<evidence type="ECO:0000313" key="2">
    <source>
        <dbReference type="Proteomes" id="UP001210925"/>
    </source>
</evidence>
<keyword evidence="2" id="KW-1185">Reference proteome</keyword>
<evidence type="ECO:0000313" key="1">
    <source>
        <dbReference type="EMBL" id="KAJ3255270.1"/>
    </source>
</evidence>
<comment type="caution">
    <text evidence="1">The sequence shown here is derived from an EMBL/GenBank/DDBJ whole genome shotgun (WGS) entry which is preliminary data.</text>
</comment>